<accession>A0A0R1YGR8</accession>
<dbReference type="eggNOG" id="COG0398">
    <property type="taxonomic scope" value="Bacteria"/>
</dbReference>
<dbReference type="InterPro" id="IPR032816">
    <property type="entry name" value="VTT_dom"/>
</dbReference>
<dbReference type="STRING" id="1423754.FC39_GL001343"/>
<feature type="transmembrane region" description="Helical" evidence="1">
    <location>
        <begin position="95"/>
        <end position="116"/>
    </location>
</feature>
<name>A0A0R1YGR8_9LACO</name>
<sequence>MNRKTIRILLFIAGGLLGLLVLYHLYLSFLPEIKLLMHFDHHNEELLIKMVRSHGWEDLIFVFVLNTLAVAIPGLSNGIFSVLNGILYGPARGFIVNWISAVLGQIILLFLLQKLYNPKKLEHSKIYKLMMGQNYPQVSLTVGYMLPFIPSATIAYANALINKEFKNRLIPISIGAIPMAYLYAYGGDSILHLDAKRIITTIVVFVIIAAIAVAFLMIMREIKKHTKKI</sequence>
<dbReference type="PATRIC" id="fig|1423754.3.peg.1381"/>
<dbReference type="RefSeq" id="WP_025080148.1">
    <property type="nucleotide sequence ID" value="NZ_AZGI01000003.1"/>
</dbReference>
<evidence type="ECO:0000256" key="1">
    <source>
        <dbReference type="SAM" id="Phobius"/>
    </source>
</evidence>
<keyword evidence="4" id="KW-1185">Reference proteome</keyword>
<dbReference type="Proteomes" id="UP000051223">
    <property type="component" value="Unassembled WGS sequence"/>
</dbReference>
<reference evidence="3 4" key="1">
    <citation type="journal article" date="2015" name="Genome Announc.">
        <title>Expanding the biotechnology potential of lactobacilli through comparative genomics of 213 strains and associated genera.</title>
        <authorList>
            <person name="Sun Z."/>
            <person name="Harris H.M."/>
            <person name="McCann A."/>
            <person name="Guo C."/>
            <person name="Argimon S."/>
            <person name="Zhang W."/>
            <person name="Yang X."/>
            <person name="Jeffery I.B."/>
            <person name="Cooney J.C."/>
            <person name="Kagawa T.F."/>
            <person name="Liu W."/>
            <person name="Song Y."/>
            <person name="Salvetti E."/>
            <person name="Wrobel A."/>
            <person name="Rasinkangas P."/>
            <person name="Parkhill J."/>
            <person name="Rea M.C."/>
            <person name="O'Sullivan O."/>
            <person name="Ritari J."/>
            <person name="Douillard F.P."/>
            <person name="Paul Ross R."/>
            <person name="Yang R."/>
            <person name="Briner A.E."/>
            <person name="Felis G.E."/>
            <person name="de Vos W.M."/>
            <person name="Barrangou R."/>
            <person name="Klaenhammer T.R."/>
            <person name="Caufield P.W."/>
            <person name="Cui Y."/>
            <person name="Zhang H."/>
            <person name="O'Toole P.W."/>
        </authorList>
    </citation>
    <scope>NUCLEOTIDE SEQUENCE [LARGE SCALE GENOMIC DNA]</scope>
    <source>
        <strain evidence="3 4">DSM 5661</strain>
    </source>
</reference>
<proteinExistence type="predicted"/>
<feature type="transmembrane region" description="Helical" evidence="1">
    <location>
        <begin position="198"/>
        <end position="219"/>
    </location>
</feature>
<evidence type="ECO:0000259" key="2">
    <source>
        <dbReference type="Pfam" id="PF09335"/>
    </source>
</evidence>
<gene>
    <name evidence="3" type="ORF">FC39_GL001343</name>
</gene>
<keyword evidence="1" id="KW-1133">Transmembrane helix</keyword>
<keyword evidence="1" id="KW-0472">Membrane</keyword>
<feature type="transmembrane region" description="Helical" evidence="1">
    <location>
        <begin position="169"/>
        <end position="186"/>
    </location>
</feature>
<keyword evidence="1" id="KW-0812">Transmembrane</keyword>
<feature type="domain" description="VTT" evidence="2">
    <location>
        <begin position="79"/>
        <end position="188"/>
    </location>
</feature>
<feature type="transmembrane region" description="Helical" evidence="1">
    <location>
        <begin position="136"/>
        <end position="157"/>
    </location>
</feature>
<feature type="transmembrane region" description="Helical" evidence="1">
    <location>
        <begin position="59"/>
        <end position="83"/>
    </location>
</feature>
<protein>
    <recommendedName>
        <fullName evidence="2">VTT domain-containing protein</fullName>
    </recommendedName>
</protein>
<comment type="caution">
    <text evidence="3">The sequence shown here is derived from an EMBL/GenBank/DDBJ whole genome shotgun (WGS) entry which is preliminary data.</text>
</comment>
<organism evidence="3 4">
    <name type="scientific">Lactobacillus hamsteri DSM 5661 = JCM 6256</name>
    <dbReference type="NCBI Taxonomy" id="1423754"/>
    <lineage>
        <taxon>Bacteria</taxon>
        <taxon>Bacillati</taxon>
        <taxon>Bacillota</taxon>
        <taxon>Bacilli</taxon>
        <taxon>Lactobacillales</taxon>
        <taxon>Lactobacillaceae</taxon>
        <taxon>Lactobacillus</taxon>
    </lineage>
</organism>
<dbReference type="OrthoDB" id="2360723at2"/>
<evidence type="ECO:0000313" key="4">
    <source>
        <dbReference type="Proteomes" id="UP000051223"/>
    </source>
</evidence>
<dbReference type="Pfam" id="PF09335">
    <property type="entry name" value="VTT_dom"/>
    <property type="match status" value="1"/>
</dbReference>
<dbReference type="AlphaFoldDB" id="A0A0R1YGR8"/>
<evidence type="ECO:0000313" key="3">
    <source>
        <dbReference type="EMBL" id="KRM41141.1"/>
    </source>
</evidence>
<dbReference type="EMBL" id="AZGI01000003">
    <property type="protein sequence ID" value="KRM41141.1"/>
    <property type="molecule type" value="Genomic_DNA"/>
</dbReference>
<feature type="transmembrane region" description="Helical" evidence="1">
    <location>
        <begin position="7"/>
        <end position="27"/>
    </location>
</feature>